<organism evidence="2 3">
    <name type="scientific">Escallonia herrerae</name>
    <dbReference type="NCBI Taxonomy" id="1293975"/>
    <lineage>
        <taxon>Eukaryota</taxon>
        <taxon>Viridiplantae</taxon>
        <taxon>Streptophyta</taxon>
        <taxon>Embryophyta</taxon>
        <taxon>Tracheophyta</taxon>
        <taxon>Spermatophyta</taxon>
        <taxon>Magnoliopsida</taxon>
        <taxon>eudicotyledons</taxon>
        <taxon>Gunneridae</taxon>
        <taxon>Pentapetalae</taxon>
        <taxon>asterids</taxon>
        <taxon>campanulids</taxon>
        <taxon>Escalloniales</taxon>
        <taxon>Escalloniaceae</taxon>
        <taxon>Escallonia</taxon>
    </lineage>
</organism>
<feature type="domain" description="Transposase-associated" evidence="1">
    <location>
        <begin position="3"/>
        <end position="76"/>
    </location>
</feature>
<reference evidence="2" key="1">
    <citation type="submission" date="2022-12" db="EMBL/GenBank/DDBJ databases">
        <title>Draft genome assemblies for two species of Escallonia (Escalloniales).</title>
        <authorList>
            <person name="Chanderbali A."/>
            <person name="Dervinis C."/>
            <person name="Anghel I."/>
            <person name="Soltis D."/>
            <person name="Soltis P."/>
            <person name="Zapata F."/>
        </authorList>
    </citation>
    <scope>NUCLEOTIDE SEQUENCE</scope>
    <source>
        <strain evidence="2">UCBG64.0493</strain>
        <tissue evidence="2">Leaf</tissue>
    </source>
</reference>
<protein>
    <recommendedName>
        <fullName evidence="1">Transposase-associated domain-containing protein</fullName>
    </recommendedName>
</protein>
<keyword evidence="3" id="KW-1185">Reference proteome</keyword>
<accession>A0AA88WEN4</accession>
<dbReference type="PANTHER" id="PTHR10775:SF182">
    <property type="entry name" value="TRANSPOSON, EN_SPM-LIKE, TRANSPOSASE-ASSOCIATED DOMAIN PROTEIN-RELATED"/>
    <property type="match status" value="1"/>
</dbReference>
<dbReference type="AlphaFoldDB" id="A0AA88WEN4"/>
<proteinExistence type="predicted"/>
<evidence type="ECO:0000313" key="2">
    <source>
        <dbReference type="EMBL" id="KAK3025747.1"/>
    </source>
</evidence>
<name>A0AA88WEN4_9ASTE</name>
<evidence type="ECO:0000259" key="1">
    <source>
        <dbReference type="Pfam" id="PF13963"/>
    </source>
</evidence>
<dbReference type="InterPro" id="IPR029480">
    <property type="entry name" value="Transpos_assoc"/>
</dbReference>
<gene>
    <name evidence="2" type="ORF">RJ639_040439</name>
</gene>
<evidence type="ECO:0000313" key="3">
    <source>
        <dbReference type="Proteomes" id="UP001188597"/>
    </source>
</evidence>
<dbReference type="Pfam" id="PF13963">
    <property type="entry name" value="Transpos_assoc"/>
    <property type="match status" value="1"/>
</dbReference>
<sequence length="226" mass="25917">MDKEWMCNSRESETYVVGVDMFLNFAFRNVVTRWGEILCPCKDCVNGMFQSRIVCRDHLIIKGFMPNYTVWRVHGEALASSSVQNENDNEPGVASAGMHGMVNDIFVSRSGDQSVQVANFYKYMNDAGRPLYPECKTETKLSFVVWLFNLKCMSKWTDKSFNLLLGKLKQILPDGKTLPANLYETKKMIGDLGFSYEKIDACPNDCMLYWREDSKLDLCKVCNKSR</sequence>
<dbReference type="Proteomes" id="UP001188597">
    <property type="component" value="Unassembled WGS sequence"/>
</dbReference>
<dbReference type="PANTHER" id="PTHR10775">
    <property type="entry name" value="OS08G0208400 PROTEIN"/>
    <property type="match status" value="1"/>
</dbReference>
<comment type="caution">
    <text evidence="2">The sequence shown here is derived from an EMBL/GenBank/DDBJ whole genome shotgun (WGS) entry which is preliminary data.</text>
</comment>
<dbReference type="EMBL" id="JAVXUP010000532">
    <property type="protein sequence ID" value="KAK3025747.1"/>
    <property type="molecule type" value="Genomic_DNA"/>
</dbReference>